<keyword evidence="3" id="KW-0238">DNA-binding</keyword>
<evidence type="ECO:0000256" key="4">
    <source>
        <dbReference type="ARBA" id="ARBA00023163"/>
    </source>
</evidence>
<dbReference type="PANTHER" id="PTHR30204">
    <property type="entry name" value="REDOX-CYCLING DRUG-SENSING TRANSCRIPTIONAL ACTIVATOR SOXR"/>
    <property type="match status" value="1"/>
</dbReference>
<dbReference type="InterPro" id="IPR000551">
    <property type="entry name" value="MerR-type_HTH_dom"/>
</dbReference>
<dbReference type="InterPro" id="IPR009061">
    <property type="entry name" value="DNA-bd_dom_put_sf"/>
</dbReference>
<reference evidence="6" key="1">
    <citation type="submission" date="2022-02" db="EMBL/GenBank/DDBJ databases">
        <title>Fredinandcohnia quinoae sp. nov. isolated from Chenopodium quinoa seeds.</title>
        <authorList>
            <person name="Saati-Santamaria Z."/>
            <person name="Flores-Felix J.D."/>
            <person name="Igual J.M."/>
            <person name="Velazquez E."/>
            <person name="Garcia-Fraile P."/>
            <person name="Martinez-Molina E."/>
        </authorList>
    </citation>
    <scope>NUCLEOTIDE SEQUENCE</scope>
    <source>
        <strain evidence="6">SECRCQ15</strain>
    </source>
</reference>
<dbReference type="PANTHER" id="PTHR30204:SF69">
    <property type="entry name" value="MERR-FAMILY TRANSCRIPTIONAL REGULATOR"/>
    <property type="match status" value="1"/>
</dbReference>
<keyword evidence="1" id="KW-0678">Repressor</keyword>
<evidence type="ECO:0000256" key="2">
    <source>
        <dbReference type="ARBA" id="ARBA00023015"/>
    </source>
</evidence>
<dbReference type="PROSITE" id="PS50937">
    <property type="entry name" value="HTH_MERR_2"/>
    <property type="match status" value="1"/>
</dbReference>
<evidence type="ECO:0000256" key="3">
    <source>
        <dbReference type="ARBA" id="ARBA00023125"/>
    </source>
</evidence>
<keyword evidence="2" id="KW-0805">Transcription regulation</keyword>
<dbReference type="SUPFAM" id="SSF46955">
    <property type="entry name" value="Putative DNA-binding domain"/>
    <property type="match status" value="1"/>
</dbReference>
<evidence type="ECO:0000259" key="5">
    <source>
        <dbReference type="PROSITE" id="PS50937"/>
    </source>
</evidence>
<evidence type="ECO:0000313" key="6">
    <source>
        <dbReference type="EMBL" id="MCH1626028.1"/>
    </source>
</evidence>
<organism evidence="6 7">
    <name type="scientific">Fredinandcohnia quinoae</name>
    <dbReference type="NCBI Taxonomy" id="2918902"/>
    <lineage>
        <taxon>Bacteria</taxon>
        <taxon>Bacillati</taxon>
        <taxon>Bacillota</taxon>
        <taxon>Bacilli</taxon>
        <taxon>Bacillales</taxon>
        <taxon>Bacillaceae</taxon>
        <taxon>Fredinandcohnia</taxon>
    </lineage>
</organism>
<dbReference type="Proteomes" id="UP001431131">
    <property type="component" value="Unassembled WGS sequence"/>
</dbReference>
<comment type="caution">
    <text evidence="6">The sequence shown here is derived from an EMBL/GenBank/DDBJ whole genome shotgun (WGS) entry which is preliminary data.</text>
</comment>
<evidence type="ECO:0000313" key="7">
    <source>
        <dbReference type="Proteomes" id="UP001431131"/>
    </source>
</evidence>
<sequence>MYTVGQVANFLGVTRDTLKYYEEKELVKPKYDENGYRKYNQYDIHDVITTNFYRELDIEIKKIQEIRQSKSLADLEDVLVEKEAKIIEEMEYKKLLLRQISSVRENCSKIKLHLGKFTVKEMRPLEVKGEIADFTAYNEYEIIRNSTESLKKAVTLMSVRRVIHFDEEGKKEDRFIVVKEVEEGDKNLTGEVLAFPKCIYTVIENGRAVTGGKNIDNEVGERLLKIAQENGYKLLGIAYINILLTTYEEGLERVFVEMYSPISACSKRRIKRTEKFEAAQF</sequence>
<protein>
    <submittedName>
        <fullName evidence="6">MerR family transcriptional regulator</fullName>
    </submittedName>
</protein>
<evidence type="ECO:0000256" key="1">
    <source>
        <dbReference type="ARBA" id="ARBA00022491"/>
    </source>
</evidence>
<accession>A0AAW5EA73</accession>
<keyword evidence="4" id="KW-0804">Transcription</keyword>
<gene>
    <name evidence="6" type="ORF">MJG50_11865</name>
</gene>
<dbReference type="InterPro" id="IPR047057">
    <property type="entry name" value="MerR_fam"/>
</dbReference>
<feature type="domain" description="HTH merR-type" evidence="5">
    <location>
        <begin position="1"/>
        <end position="69"/>
    </location>
</feature>
<dbReference type="CDD" id="cd00592">
    <property type="entry name" value="HTH_MerR-like"/>
    <property type="match status" value="1"/>
</dbReference>
<dbReference type="RefSeq" id="WP_240255950.1">
    <property type="nucleotide sequence ID" value="NZ_JAKTTI010000017.1"/>
</dbReference>
<proteinExistence type="predicted"/>
<dbReference type="Gene3D" id="1.10.1660.10">
    <property type="match status" value="1"/>
</dbReference>
<name>A0AAW5EA73_9BACI</name>
<dbReference type="SMART" id="SM00422">
    <property type="entry name" value="HTH_MERR"/>
    <property type="match status" value="1"/>
</dbReference>
<dbReference type="EMBL" id="JAKTTI010000017">
    <property type="protein sequence ID" value="MCH1626028.1"/>
    <property type="molecule type" value="Genomic_DNA"/>
</dbReference>
<dbReference type="AlphaFoldDB" id="A0AAW5EA73"/>
<dbReference type="Pfam" id="PF13411">
    <property type="entry name" value="MerR_1"/>
    <property type="match status" value="1"/>
</dbReference>
<dbReference type="GO" id="GO:0003677">
    <property type="term" value="F:DNA binding"/>
    <property type="evidence" value="ECO:0007669"/>
    <property type="project" value="UniProtKB-KW"/>
</dbReference>
<keyword evidence="7" id="KW-1185">Reference proteome</keyword>
<dbReference type="GO" id="GO:0003700">
    <property type="term" value="F:DNA-binding transcription factor activity"/>
    <property type="evidence" value="ECO:0007669"/>
    <property type="project" value="InterPro"/>
</dbReference>